<dbReference type="PANTHER" id="PTHR39198">
    <property type="entry name" value="HYPOTHETICAL MEMBRANE PROTEIN, CONSERVED"/>
    <property type="match status" value="1"/>
</dbReference>
<dbReference type="OrthoDB" id="8631677at2"/>
<name>A0A5C8PDW4_9HYPH</name>
<evidence type="ECO:0000256" key="1">
    <source>
        <dbReference type="SAM" id="Phobius"/>
    </source>
</evidence>
<evidence type="ECO:0000256" key="2">
    <source>
        <dbReference type="SAM" id="SignalP"/>
    </source>
</evidence>
<feature type="chain" id="PRO_5022795371" description="Alpha-galactosidase NEW3 domain-containing protein" evidence="2">
    <location>
        <begin position="24"/>
        <end position="386"/>
    </location>
</feature>
<dbReference type="InterPro" id="IPR018905">
    <property type="entry name" value="A-galactase_NEW3"/>
</dbReference>
<dbReference type="AlphaFoldDB" id="A0A5C8PDW4"/>
<keyword evidence="2" id="KW-0732">Signal</keyword>
<proteinExistence type="predicted"/>
<feature type="domain" description="Alpha-galactosidase NEW3" evidence="3">
    <location>
        <begin position="42"/>
        <end position="120"/>
    </location>
</feature>
<dbReference type="InterPro" id="IPR013783">
    <property type="entry name" value="Ig-like_fold"/>
</dbReference>
<evidence type="ECO:0000313" key="4">
    <source>
        <dbReference type="EMBL" id="TXL71727.1"/>
    </source>
</evidence>
<dbReference type="Gene3D" id="2.60.40.10">
    <property type="entry name" value="Immunoglobulins"/>
    <property type="match status" value="1"/>
</dbReference>
<accession>A0A5C8PDW4</accession>
<feature type="signal peptide" evidence="2">
    <location>
        <begin position="1"/>
        <end position="23"/>
    </location>
</feature>
<comment type="caution">
    <text evidence="4">The sequence shown here is derived from an EMBL/GenBank/DDBJ whole genome shotgun (WGS) entry which is preliminary data.</text>
</comment>
<dbReference type="PANTHER" id="PTHR39198:SF1">
    <property type="entry name" value="ALPHA-GALACTOSIDASE NEW3 DOMAIN-CONTAINING PROTEIN"/>
    <property type="match status" value="1"/>
</dbReference>
<keyword evidence="5" id="KW-1185">Reference proteome</keyword>
<keyword evidence="1" id="KW-1133">Transmembrane helix</keyword>
<reference evidence="4 5" key="1">
    <citation type="submission" date="2019-06" db="EMBL/GenBank/DDBJ databases">
        <title>New taxonomy in bacterial strain CC-CFT640, isolated from vineyard.</title>
        <authorList>
            <person name="Lin S.-Y."/>
            <person name="Tsai C.-F."/>
            <person name="Young C.-C."/>
        </authorList>
    </citation>
    <scope>NUCLEOTIDE SEQUENCE [LARGE SCALE GENOMIC DNA]</scope>
    <source>
        <strain evidence="4 5">CC-CFT640</strain>
    </source>
</reference>
<dbReference type="Proteomes" id="UP000321638">
    <property type="component" value="Unassembled WGS sequence"/>
</dbReference>
<evidence type="ECO:0000313" key="5">
    <source>
        <dbReference type="Proteomes" id="UP000321638"/>
    </source>
</evidence>
<organism evidence="4 5">
    <name type="scientific">Vineibacter terrae</name>
    <dbReference type="NCBI Taxonomy" id="2586908"/>
    <lineage>
        <taxon>Bacteria</taxon>
        <taxon>Pseudomonadati</taxon>
        <taxon>Pseudomonadota</taxon>
        <taxon>Alphaproteobacteria</taxon>
        <taxon>Hyphomicrobiales</taxon>
        <taxon>Vineibacter</taxon>
    </lineage>
</organism>
<feature type="domain" description="Alpha-galactosidase NEW3" evidence="3">
    <location>
        <begin position="267"/>
        <end position="341"/>
    </location>
</feature>
<sequence>MRTATLSLLFAAVLGLASPAALAADPPKGLWLTTDFPSATARAGEITTVRVKLQNAGLPPEVVSLSVTGVPQGWKVDLLGGGQPVTSAMPGSNESVSLSLRVEASAKAAPGSYPIVIQAKTAGATTELPMTLGIGGEVAAKLSMKVKLPELRGTPKSTFDYTFTVSNDSGKDAIVRFGADMQKGFTATFTEAYGANELSSIPIEAGQSKEIKVAIKLPRDVAAGSYPARIRAEADGASAQAQVTLLVQGTPTLRLTGKDGRLSAEAQAGSASQLALVLSNDGTAAAEEIELSGTVPQNWKIEFNPKTVDKLGPGEKKEVVATLTPFNKALAGDYQSTLRASTKGDSVSSDFRITVATSTLWGITGVGIIAVALLVLVGAVARFGRR</sequence>
<evidence type="ECO:0000259" key="3">
    <source>
        <dbReference type="Pfam" id="PF10633"/>
    </source>
</evidence>
<keyword evidence="1" id="KW-0812">Transmembrane</keyword>
<gene>
    <name evidence="4" type="ORF">FHP25_28985</name>
</gene>
<keyword evidence="1" id="KW-0472">Membrane</keyword>
<dbReference type="EMBL" id="VDUZ01000040">
    <property type="protein sequence ID" value="TXL71727.1"/>
    <property type="molecule type" value="Genomic_DNA"/>
</dbReference>
<dbReference type="RefSeq" id="WP_147850486.1">
    <property type="nucleotide sequence ID" value="NZ_VDUZ01000040.1"/>
</dbReference>
<dbReference type="Pfam" id="PF10633">
    <property type="entry name" value="NPCBM_assoc"/>
    <property type="match status" value="2"/>
</dbReference>
<protein>
    <recommendedName>
        <fullName evidence="3">Alpha-galactosidase NEW3 domain-containing protein</fullName>
    </recommendedName>
</protein>
<feature type="transmembrane region" description="Helical" evidence="1">
    <location>
        <begin position="360"/>
        <end position="381"/>
    </location>
</feature>